<dbReference type="EMBL" id="QKKF02015335">
    <property type="protein sequence ID" value="RZF42230.1"/>
    <property type="molecule type" value="Genomic_DNA"/>
</dbReference>
<keyword evidence="3" id="KW-0813">Transport</keyword>
<feature type="transmembrane region" description="Helical" evidence="9">
    <location>
        <begin position="158"/>
        <end position="178"/>
    </location>
</feature>
<feature type="transmembrane region" description="Helical" evidence="9">
    <location>
        <begin position="422"/>
        <end position="448"/>
    </location>
</feature>
<keyword evidence="4 9" id="KW-0812">Transmembrane</keyword>
<evidence type="ECO:0000256" key="5">
    <source>
        <dbReference type="ARBA" id="ARBA00022775"/>
    </source>
</evidence>
<dbReference type="STRING" id="195883.A0A482X9R3"/>
<dbReference type="InParanoid" id="A0A482X9R3"/>
<evidence type="ECO:0000259" key="10">
    <source>
        <dbReference type="PROSITE" id="PS50850"/>
    </source>
</evidence>
<evidence type="ECO:0000256" key="6">
    <source>
        <dbReference type="ARBA" id="ARBA00022989"/>
    </source>
</evidence>
<dbReference type="OrthoDB" id="446368at2759"/>
<dbReference type="PANTHER" id="PTHR23506:SF28">
    <property type="entry name" value="MFS-TYPE TRANSPORTER SLC18B1-LIKE PROTEIN"/>
    <property type="match status" value="1"/>
</dbReference>
<feature type="transmembrane region" description="Helical" evidence="9">
    <location>
        <begin position="365"/>
        <end position="385"/>
    </location>
</feature>
<feature type="transmembrane region" description="Helical" evidence="9">
    <location>
        <begin position="492"/>
        <end position="516"/>
    </location>
</feature>
<feature type="transmembrane region" description="Helical" evidence="9">
    <location>
        <begin position="214"/>
        <end position="247"/>
    </location>
</feature>
<evidence type="ECO:0000313" key="12">
    <source>
        <dbReference type="Proteomes" id="UP000291343"/>
    </source>
</evidence>
<feature type="domain" description="Major facilitator superfamily (MFS) profile" evidence="10">
    <location>
        <begin position="124"/>
        <end position="522"/>
    </location>
</feature>
<keyword evidence="6 9" id="KW-1133">Transmembrane helix</keyword>
<reference evidence="11 12" key="1">
    <citation type="journal article" date="2017" name="Gigascience">
        <title>Genome sequence of the small brown planthopper, Laodelphax striatellus.</title>
        <authorList>
            <person name="Zhu J."/>
            <person name="Jiang F."/>
            <person name="Wang X."/>
            <person name="Yang P."/>
            <person name="Bao Y."/>
            <person name="Zhao W."/>
            <person name="Wang W."/>
            <person name="Lu H."/>
            <person name="Wang Q."/>
            <person name="Cui N."/>
            <person name="Li J."/>
            <person name="Chen X."/>
            <person name="Luo L."/>
            <person name="Yu J."/>
            <person name="Kang L."/>
            <person name="Cui F."/>
        </authorList>
    </citation>
    <scope>NUCLEOTIDE SEQUENCE [LARGE SCALE GENOMIC DNA]</scope>
    <source>
        <strain evidence="11">Lst14</strain>
    </source>
</reference>
<dbReference type="GO" id="GO:0022857">
    <property type="term" value="F:transmembrane transporter activity"/>
    <property type="evidence" value="ECO:0007669"/>
    <property type="project" value="InterPro"/>
</dbReference>
<accession>A0A482X9R3</accession>
<dbReference type="InterPro" id="IPR020846">
    <property type="entry name" value="MFS_dom"/>
</dbReference>
<sequence>MEMSPSNVLRETNGGATGSHNNNHHHHSHTHICGEVTQANGNTCCNNSHQTTRTPLCEVEEKSPVRRTTSANSFQNRTHSLFTNCVLSPCPGDNFPRSKERLLRTQRHHKPSVIKNFSRTQILVLLTLCLGDFISFCSMSIMAPFFPKEATEKGMGVSLSGFVFSFYALVMFIMAPIIGKVLPALGAKNLFISGMLLAGFANILFGFLPLIDDYVIFTTVCFVIRGFEAVGAGAFSTASFVFVVEVFPDNISTVLGILETFIGLGMSIGPAIGGILYSVGGFGLPFFVLGSVMIFVVPFNYWFLPSYSGGKSETSSGSFWKLIKIPSVFIIGLIVVMSSNIWSFLDPTLEPHLRQLDLTSKEVGLVFLLFSSIYGVFSLIWGWLADRLDNHWGMMVVGQFCSVICLLALGPSPFITTEPNNLMINLASLSLLGICVALTLMPTFQALLRCALQNGHKKGLPTYSVIAGAWSCMYSLGEMIGPTLGGILLDKYGFPICSTVMAAGTLMVAVASLIYFSLQSTYMGTKDDDEDEEGEQRMPLLEEKRVYYKTITDDACIVFVPTAGSN</sequence>
<evidence type="ECO:0000256" key="2">
    <source>
        <dbReference type="ARBA" id="ARBA00006829"/>
    </source>
</evidence>
<evidence type="ECO:0000256" key="8">
    <source>
        <dbReference type="SAM" id="MobiDB-lite"/>
    </source>
</evidence>
<feature type="compositionally biased region" description="Polar residues" evidence="8">
    <location>
        <begin position="1"/>
        <end position="10"/>
    </location>
</feature>
<gene>
    <name evidence="11" type="ORF">LSTR_LSTR004379</name>
</gene>
<keyword evidence="12" id="KW-1185">Reference proteome</keyword>
<dbReference type="PROSITE" id="PS50850">
    <property type="entry name" value="MFS"/>
    <property type="match status" value="1"/>
</dbReference>
<evidence type="ECO:0000256" key="1">
    <source>
        <dbReference type="ARBA" id="ARBA00004141"/>
    </source>
</evidence>
<dbReference type="Pfam" id="PF07690">
    <property type="entry name" value="MFS_1"/>
    <property type="match status" value="1"/>
</dbReference>
<evidence type="ECO:0000256" key="9">
    <source>
        <dbReference type="SAM" id="Phobius"/>
    </source>
</evidence>
<feature type="transmembrane region" description="Helical" evidence="9">
    <location>
        <begin position="254"/>
        <end position="276"/>
    </location>
</feature>
<name>A0A482X9R3_LAOST</name>
<feature type="transmembrane region" description="Helical" evidence="9">
    <location>
        <begin position="282"/>
        <end position="304"/>
    </location>
</feature>
<protein>
    <recommendedName>
        <fullName evidence="10">Major facilitator superfamily (MFS) profile domain-containing protein</fullName>
    </recommendedName>
</protein>
<comment type="subcellular location">
    <subcellularLocation>
        <location evidence="1">Membrane</location>
        <topology evidence="1">Multi-pass membrane protein</topology>
    </subcellularLocation>
</comment>
<comment type="caution">
    <text evidence="11">The sequence shown here is derived from an EMBL/GenBank/DDBJ whole genome shotgun (WGS) entry which is preliminary data.</text>
</comment>
<dbReference type="SUPFAM" id="SSF103473">
    <property type="entry name" value="MFS general substrate transporter"/>
    <property type="match status" value="1"/>
</dbReference>
<organism evidence="11 12">
    <name type="scientific">Laodelphax striatellus</name>
    <name type="common">Small brown planthopper</name>
    <name type="synonym">Delphax striatella</name>
    <dbReference type="NCBI Taxonomy" id="195883"/>
    <lineage>
        <taxon>Eukaryota</taxon>
        <taxon>Metazoa</taxon>
        <taxon>Ecdysozoa</taxon>
        <taxon>Arthropoda</taxon>
        <taxon>Hexapoda</taxon>
        <taxon>Insecta</taxon>
        <taxon>Pterygota</taxon>
        <taxon>Neoptera</taxon>
        <taxon>Paraneoptera</taxon>
        <taxon>Hemiptera</taxon>
        <taxon>Auchenorrhyncha</taxon>
        <taxon>Fulgoroidea</taxon>
        <taxon>Delphacidae</taxon>
        <taxon>Criomorphinae</taxon>
        <taxon>Laodelphax</taxon>
    </lineage>
</organism>
<dbReference type="InterPro" id="IPR036259">
    <property type="entry name" value="MFS_trans_sf"/>
</dbReference>
<proteinExistence type="inferred from homology"/>
<feature type="transmembrane region" description="Helical" evidence="9">
    <location>
        <begin position="460"/>
        <end position="480"/>
    </location>
</feature>
<dbReference type="PANTHER" id="PTHR23506">
    <property type="entry name" value="GH10249P"/>
    <property type="match status" value="1"/>
</dbReference>
<evidence type="ECO:0000256" key="3">
    <source>
        <dbReference type="ARBA" id="ARBA00022448"/>
    </source>
</evidence>
<feature type="transmembrane region" description="Helical" evidence="9">
    <location>
        <begin position="325"/>
        <end position="345"/>
    </location>
</feature>
<evidence type="ECO:0000313" key="11">
    <source>
        <dbReference type="EMBL" id="RZF42230.1"/>
    </source>
</evidence>
<feature type="region of interest" description="Disordered" evidence="8">
    <location>
        <begin position="1"/>
        <end position="28"/>
    </location>
</feature>
<dbReference type="InterPro" id="IPR050930">
    <property type="entry name" value="MFS_Vesicular_Transporter"/>
</dbReference>
<feature type="transmembrane region" description="Helical" evidence="9">
    <location>
        <begin position="122"/>
        <end position="146"/>
    </location>
</feature>
<dbReference type="SMR" id="A0A482X9R3"/>
<feature type="transmembrane region" description="Helical" evidence="9">
    <location>
        <begin position="392"/>
        <end position="410"/>
    </location>
</feature>
<dbReference type="InterPro" id="IPR011701">
    <property type="entry name" value="MFS"/>
</dbReference>
<dbReference type="PRINTS" id="PR01035">
    <property type="entry name" value="TCRTETA"/>
</dbReference>
<dbReference type="Gene3D" id="1.20.1250.20">
    <property type="entry name" value="MFS general substrate transporter like domains"/>
    <property type="match status" value="2"/>
</dbReference>
<evidence type="ECO:0000256" key="4">
    <source>
        <dbReference type="ARBA" id="ARBA00022692"/>
    </source>
</evidence>
<keyword evidence="7 9" id="KW-0472">Membrane</keyword>
<comment type="similarity">
    <text evidence="2">Belongs to the major facilitator superfamily. Vesicular transporter family.</text>
</comment>
<evidence type="ECO:0000256" key="7">
    <source>
        <dbReference type="ARBA" id="ARBA00023136"/>
    </source>
</evidence>
<keyword evidence="5" id="KW-0532">Neurotransmitter transport</keyword>
<feature type="transmembrane region" description="Helical" evidence="9">
    <location>
        <begin position="190"/>
        <end position="208"/>
    </location>
</feature>
<feature type="compositionally biased region" description="Low complexity" evidence="8">
    <location>
        <begin position="12"/>
        <end position="21"/>
    </location>
</feature>
<dbReference type="AlphaFoldDB" id="A0A482X9R3"/>
<dbReference type="InterPro" id="IPR001958">
    <property type="entry name" value="Tet-R_TetA/multi-R_MdtG-like"/>
</dbReference>
<dbReference type="GO" id="GO:0016020">
    <property type="term" value="C:membrane"/>
    <property type="evidence" value="ECO:0007669"/>
    <property type="project" value="UniProtKB-SubCell"/>
</dbReference>
<dbReference type="Proteomes" id="UP000291343">
    <property type="component" value="Unassembled WGS sequence"/>
</dbReference>